<dbReference type="GO" id="GO:0046872">
    <property type="term" value="F:metal ion binding"/>
    <property type="evidence" value="ECO:0007669"/>
    <property type="project" value="UniProtKB-KW"/>
</dbReference>
<dbReference type="AlphaFoldDB" id="A0A9N8S2N6"/>
<evidence type="ECO:0000256" key="2">
    <source>
        <dbReference type="ARBA" id="ARBA00022723"/>
    </source>
</evidence>
<comment type="cofactor">
    <cofactor evidence="5">
        <name>Fe(2+)</name>
        <dbReference type="ChEBI" id="CHEBI:29033"/>
    </cofactor>
    <text evidence="5">Binds 1 Fe(2+) ion per subunit.</text>
</comment>
<keyword evidence="4 5" id="KW-0408">Iron</keyword>
<dbReference type="Proteomes" id="UP000789704">
    <property type="component" value="Unassembled WGS sequence"/>
</dbReference>
<evidence type="ECO:0000256" key="4">
    <source>
        <dbReference type="ARBA" id="ARBA00023004"/>
    </source>
</evidence>
<feature type="binding site" evidence="5">
    <location>
        <position position="317"/>
    </location>
    <ligand>
        <name>Fe cation</name>
        <dbReference type="ChEBI" id="CHEBI:24875"/>
        <note>catalytic</note>
    </ligand>
</feature>
<evidence type="ECO:0000313" key="6">
    <source>
        <dbReference type="EMBL" id="CAG4924806.1"/>
    </source>
</evidence>
<keyword evidence="7" id="KW-1185">Reference proteome</keyword>
<comment type="similarity">
    <text evidence="1">Belongs to the carotenoid oxygenase family.</text>
</comment>
<keyword evidence="2 5" id="KW-0479">Metal-binding</keyword>
<dbReference type="PANTHER" id="PTHR10543:SF24">
    <property type="entry name" value="CAROTENOID ISOMEROOXYGENASE"/>
    <property type="match status" value="1"/>
</dbReference>
<dbReference type="GO" id="GO:0016121">
    <property type="term" value="P:carotene catabolic process"/>
    <property type="evidence" value="ECO:0007669"/>
    <property type="project" value="TreeGrafter"/>
</dbReference>
<sequence length="514" mass="57013">MDILDPTKPQADTGAVPEHQAAFNSLKAEVDLPALEIEGAFPQWLDGALFRNGPGLFEAGDDLLRHQFDGPAMFHRFGFHNGQVSYLNRFCRSPMYTHIEKHHSLGHFTFGTPVSSQVLQRLLDEAIHGEVPSVNPSVAFIDIGGHFYATTDSSTLPVRLDPETLGTLKPLIWDDALQTHDCAGNAVNQWRMRATTGHWHRHPRDGSAINYFIQHAHGEFGESYNFFRVPKGSVTREPIASIPTDQSAFIHAFCVTERYIILPESPLRVDAARYGSGGSVASSVYWRNGTPMYLHIIDIDEKRLVRTIEVRPSYVMHTVNAYEDGDEIVLDMAVYDDGNHVWELGLDPALRPPGGMFAEARAPELRSHAKPYRYRLNPQTGAVTETLIAEVCVELPTVDYAQRNGLPYGRFYATGIDQRPTSRFYNQLSSFDLTTGDYRTYGVDKHYLGEPVFVPRPGRTTEADGVLLSVGLDGTAGHSYLLALEPATLQPIAKALVPHAVPSGFHGYFVGGRA</sequence>
<dbReference type="EMBL" id="CAJQZC010000015">
    <property type="protein sequence ID" value="CAG4924806.1"/>
    <property type="molecule type" value="Genomic_DNA"/>
</dbReference>
<dbReference type="EC" id="1.13.11.75" evidence="6"/>
<dbReference type="PANTHER" id="PTHR10543">
    <property type="entry name" value="BETA-CAROTENE DIOXYGENASE"/>
    <property type="match status" value="1"/>
</dbReference>
<dbReference type="RefSeq" id="WP_228883525.1">
    <property type="nucleotide sequence ID" value="NZ_CAJQZC010000015.1"/>
</dbReference>
<dbReference type="InterPro" id="IPR004294">
    <property type="entry name" value="Carotenoid_Oase"/>
</dbReference>
<dbReference type="GO" id="GO:0010436">
    <property type="term" value="F:carotenoid dioxygenase activity"/>
    <property type="evidence" value="ECO:0007669"/>
    <property type="project" value="TreeGrafter"/>
</dbReference>
<feature type="binding site" evidence="5">
    <location>
        <position position="506"/>
    </location>
    <ligand>
        <name>Fe cation</name>
        <dbReference type="ChEBI" id="CHEBI:24875"/>
        <note>catalytic</note>
    </ligand>
</feature>
<feature type="binding site" evidence="5">
    <location>
        <position position="198"/>
    </location>
    <ligand>
        <name>Fe cation</name>
        <dbReference type="ChEBI" id="CHEBI:24875"/>
        <note>catalytic</note>
    </ligand>
</feature>
<feature type="binding site" evidence="5">
    <location>
        <position position="251"/>
    </location>
    <ligand>
        <name>Fe cation</name>
        <dbReference type="ChEBI" id="CHEBI:24875"/>
        <note>catalytic</note>
    </ligand>
</feature>
<evidence type="ECO:0000256" key="3">
    <source>
        <dbReference type="ARBA" id="ARBA00023002"/>
    </source>
</evidence>
<comment type="caution">
    <text evidence="6">The sequence shown here is derived from an EMBL/GenBank/DDBJ whole genome shotgun (WGS) entry which is preliminary data.</text>
</comment>
<name>A0A9N8S2N6_9BURK</name>
<accession>A0A9N8S2N6</accession>
<protein>
    <submittedName>
        <fullName evidence="6">Apocarotenoid-15,15'-oxygenase</fullName>
        <ecNumber evidence="6">1.13.11.75</ecNumber>
    </submittedName>
</protein>
<dbReference type="GO" id="GO:0102162">
    <property type="term" value="F:all-trans-8'-apo-beta-carotenal 15,15'-oxygenase activity"/>
    <property type="evidence" value="ECO:0007669"/>
    <property type="project" value="UniProtKB-EC"/>
</dbReference>
<organism evidence="6 7">
    <name type="scientific">Paraburkholderia saeva</name>
    <dbReference type="NCBI Taxonomy" id="2777537"/>
    <lineage>
        <taxon>Bacteria</taxon>
        <taxon>Pseudomonadati</taxon>
        <taxon>Pseudomonadota</taxon>
        <taxon>Betaproteobacteria</taxon>
        <taxon>Burkholderiales</taxon>
        <taxon>Burkholderiaceae</taxon>
        <taxon>Paraburkholderia</taxon>
    </lineage>
</organism>
<proteinExistence type="inferred from homology"/>
<evidence type="ECO:0000256" key="1">
    <source>
        <dbReference type="ARBA" id="ARBA00006787"/>
    </source>
</evidence>
<gene>
    <name evidence="6" type="ORF">LMG31841_05422</name>
</gene>
<dbReference type="Pfam" id="PF03055">
    <property type="entry name" value="RPE65"/>
    <property type="match status" value="1"/>
</dbReference>
<evidence type="ECO:0000256" key="5">
    <source>
        <dbReference type="PIRSR" id="PIRSR604294-1"/>
    </source>
</evidence>
<reference evidence="6" key="1">
    <citation type="submission" date="2021-04" db="EMBL/GenBank/DDBJ databases">
        <authorList>
            <person name="Vanwijnsberghe S."/>
        </authorList>
    </citation>
    <scope>NUCLEOTIDE SEQUENCE</scope>
    <source>
        <strain evidence="6">LMG 31841</strain>
    </source>
</reference>
<keyword evidence="3 6" id="KW-0560">Oxidoreductase</keyword>
<evidence type="ECO:0000313" key="7">
    <source>
        <dbReference type="Proteomes" id="UP000789704"/>
    </source>
</evidence>